<dbReference type="GO" id="GO:0004385">
    <property type="term" value="F:GMP kinase activity"/>
    <property type="evidence" value="ECO:0007669"/>
    <property type="project" value="UniProtKB-UniRule"/>
</dbReference>
<evidence type="ECO:0000259" key="14">
    <source>
        <dbReference type="PROSITE" id="PS50052"/>
    </source>
</evidence>
<dbReference type="Proteomes" id="UP001193384">
    <property type="component" value="Unassembled WGS sequence"/>
</dbReference>
<evidence type="ECO:0000256" key="9">
    <source>
        <dbReference type="ARBA" id="ARBA00022777"/>
    </source>
</evidence>
<dbReference type="InterPro" id="IPR017665">
    <property type="entry name" value="Guanylate_kinase"/>
</dbReference>
<dbReference type="EC" id="2.7.4.8" evidence="4 13"/>
<dbReference type="HAMAP" id="MF_00328">
    <property type="entry name" value="Guanylate_kinase"/>
    <property type="match status" value="1"/>
</dbReference>
<proteinExistence type="inferred from homology"/>
<dbReference type="Pfam" id="PF00625">
    <property type="entry name" value="Guanylate_kin"/>
    <property type="match status" value="1"/>
</dbReference>
<dbReference type="InterPro" id="IPR008144">
    <property type="entry name" value="Guanylate_kin-like_dom"/>
</dbReference>
<comment type="function">
    <text evidence="1 13">Essential for recycling GMP and indirectly, cGMP.</text>
</comment>
<dbReference type="EMBL" id="QQQW01000008">
    <property type="protein sequence ID" value="MXR43682.1"/>
    <property type="molecule type" value="Genomic_DNA"/>
</dbReference>
<evidence type="ECO:0000256" key="8">
    <source>
        <dbReference type="ARBA" id="ARBA00022741"/>
    </source>
</evidence>
<organism evidence="15 16">
    <name type="scientific">Mesomycoplasma hyorhinis</name>
    <name type="common">Mycoplasma hyorhinis</name>
    <dbReference type="NCBI Taxonomy" id="2100"/>
    <lineage>
        <taxon>Bacteria</taxon>
        <taxon>Bacillati</taxon>
        <taxon>Mycoplasmatota</taxon>
        <taxon>Mycoplasmoidales</taxon>
        <taxon>Metamycoplasmataceae</taxon>
        <taxon>Mesomycoplasma</taxon>
    </lineage>
</organism>
<evidence type="ECO:0000313" key="16">
    <source>
        <dbReference type="Proteomes" id="UP001193384"/>
    </source>
</evidence>
<protein>
    <recommendedName>
        <fullName evidence="5 13">Guanylate kinase</fullName>
        <ecNumber evidence="4 13">2.7.4.8</ecNumber>
    </recommendedName>
    <alternativeName>
        <fullName evidence="11 13">GMP kinase</fullName>
    </alternativeName>
</protein>
<comment type="subcellular location">
    <subcellularLocation>
        <location evidence="2 13">Cytoplasm</location>
    </subcellularLocation>
</comment>
<comment type="similarity">
    <text evidence="3 13">Belongs to the guanylate kinase family.</text>
</comment>
<dbReference type="InterPro" id="IPR027417">
    <property type="entry name" value="P-loop_NTPase"/>
</dbReference>
<dbReference type="PROSITE" id="PS50052">
    <property type="entry name" value="GUANYLATE_KINASE_2"/>
    <property type="match status" value="1"/>
</dbReference>
<feature type="domain" description="Guanylate kinase-like" evidence="14">
    <location>
        <begin position="2"/>
        <end position="187"/>
    </location>
</feature>
<evidence type="ECO:0000256" key="10">
    <source>
        <dbReference type="ARBA" id="ARBA00022840"/>
    </source>
</evidence>
<sequence length="192" mass="22193">MAKLIVLIGPSGVGKGSIEEILFQNPNLKIKLSVSATTRDKRPNEVDGKNYYFISKEDFKNKIKNNEFLEWNKHFNNYYGTLKSEVDNIIKEGYSPILEIETVGALNIMKMYEQANKSDQLVTIFIAPPTFDDLKKRIISRKTDSHEQIQLRIDKSLEEVSQQHKFQYIVVNKDLKVAAKEVEKIILKEDKN</sequence>
<evidence type="ECO:0000256" key="13">
    <source>
        <dbReference type="HAMAP-Rule" id="MF_00328"/>
    </source>
</evidence>
<dbReference type="CDD" id="cd00071">
    <property type="entry name" value="GMPK"/>
    <property type="match status" value="1"/>
</dbReference>
<gene>
    <name evidence="13" type="primary">gmk</name>
    <name evidence="15" type="ORF">DR101_01850</name>
</gene>
<dbReference type="Gene3D" id="3.40.50.300">
    <property type="entry name" value="P-loop containing nucleotide triphosphate hydrolases"/>
    <property type="match status" value="1"/>
</dbReference>
<dbReference type="GO" id="GO:0005737">
    <property type="term" value="C:cytoplasm"/>
    <property type="evidence" value="ECO:0007669"/>
    <property type="project" value="UniProtKB-SubCell"/>
</dbReference>
<dbReference type="PANTHER" id="PTHR23117:SF13">
    <property type="entry name" value="GUANYLATE KINASE"/>
    <property type="match status" value="1"/>
</dbReference>
<keyword evidence="7 13" id="KW-0808">Transferase</keyword>
<evidence type="ECO:0000256" key="12">
    <source>
        <dbReference type="ARBA" id="ARBA00048594"/>
    </source>
</evidence>
<dbReference type="PANTHER" id="PTHR23117">
    <property type="entry name" value="GUANYLATE KINASE-RELATED"/>
    <property type="match status" value="1"/>
</dbReference>
<comment type="catalytic activity">
    <reaction evidence="12 13">
        <text>GMP + ATP = GDP + ADP</text>
        <dbReference type="Rhea" id="RHEA:20780"/>
        <dbReference type="ChEBI" id="CHEBI:30616"/>
        <dbReference type="ChEBI" id="CHEBI:58115"/>
        <dbReference type="ChEBI" id="CHEBI:58189"/>
        <dbReference type="ChEBI" id="CHEBI:456216"/>
        <dbReference type="EC" id="2.7.4.8"/>
    </reaction>
</comment>
<dbReference type="SUPFAM" id="SSF52540">
    <property type="entry name" value="P-loop containing nucleoside triphosphate hydrolases"/>
    <property type="match status" value="1"/>
</dbReference>
<dbReference type="SMART" id="SM00072">
    <property type="entry name" value="GuKc"/>
    <property type="match status" value="1"/>
</dbReference>
<evidence type="ECO:0000313" key="15">
    <source>
        <dbReference type="EMBL" id="MXR43682.1"/>
    </source>
</evidence>
<keyword evidence="8 13" id="KW-0547">Nucleotide-binding</keyword>
<evidence type="ECO:0000256" key="6">
    <source>
        <dbReference type="ARBA" id="ARBA00022490"/>
    </source>
</evidence>
<keyword evidence="6 13" id="KW-0963">Cytoplasm</keyword>
<evidence type="ECO:0000256" key="11">
    <source>
        <dbReference type="ARBA" id="ARBA00030128"/>
    </source>
</evidence>
<keyword evidence="9 13" id="KW-0418">Kinase</keyword>
<comment type="caution">
    <text evidence="15">The sequence shown here is derived from an EMBL/GenBank/DDBJ whole genome shotgun (WGS) entry which is preliminary data.</text>
</comment>
<evidence type="ECO:0000256" key="2">
    <source>
        <dbReference type="ARBA" id="ARBA00004496"/>
    </source>
</evidence>
<evidence type="ECO:0000256" key="3">
    <source>
        <dbReference type="ARBA" id="ARBA00005790"/>
    </source>
</evidence>
<dbReference type="InterPro" id="IPR020590">
    <property type="entry name" value="Guanylate_kinase_CS"/>
</dbReference>
<feature type="binding site" evidence="13">
    <location>
        <begin position="9"/>
        <end position="16"/>
    </location>
    <ligand>
        <name>ATP</name>
        <dbReference type="ChEBI" id="CHEBI:30616"/>
    </ligand>
</feature>
<evidence type="ECO:0000256" key="1">
    <source>
        <dbReference type="ARBA" id="ARBA00003531"/>
    </source>
</evidence>
<keyword evidence="10 13" id="KW-0067">ATP-binding</keyword>
<evidence type="ECO:0000256" key="7">
    <source>
        <dbReference type="ARBA" id="ARBA00022679"/>
    </source>
</evidence>
<dbReference type="GO" id="GO:0005524">
    <property type="term" value="F:ATP binding"/>
    <property type="evidence" value="ECO:0007669"/>
    <property type="project" value="UniProtKB-UniRule"/>
</dbReference>
<dbReference type="NCBIfam" id="TIGR03263">
    <property type="entry name" value="guanyl_kin"/>
    <property type="match status" value="1"/>
</dbReference>
<evidence type="ECO:0000256" key="5">
    <source>
        <dbReference type="ARBA" id="ARBA00016296"/>
    </source>
</evidence>
<reference evidence="15 16" key="1">
    <citation type="submission" date="2018-07" db="EMBL/GenBank/DDBJ databases">
        <title>Genetic characterization of Mycoplasma hyopneumoniae, M. hyorhinis and M. flocculare isolates through whole genome sequencing analysis: comparative analysis of sequence types and putative genes involved in virulence.</title>
        <authorList>
            <person name="Fourour S."/>
            <person name="Lucas P."/>
            <person name="Touzain F."/>
            <person name="Tocqueville V."/>
            <person name="Kempf I."/>
            <person name="Marois-Crehan C."/>
        </authorList>
    </citation>
    <scope>NUCLEOTIDE SEQUENCE [LARGE SCALE GENOMIC DNA]</scope>
    <source>
        <strain evidence="15 16">MHR389</strain>
    </source>
</reference>
<accession>A0ABD6IHI5</accession>
<dbReference type="RefSeq" id="WP_160615010.1">
    <property type="nucleotide sequence ID" value="NZ_QQQW01000008.1"/>
</dbReference>
<evidence type="ECO:0000256" key="4">
    <source>
        <dbReference type="ARBA" id="ARBA00012961"/>
    </source>
</evidence>
<dbReference type="FunFam" id="3.30.63.10:FF:000005">
    <property type="entry name" value="Guanylate kinase"/>
    <property type="match status" value="1"/>
</dbReference>
<dbReference type="Gene3D" id="3.30.63.10">
    <property type="entry name" value="Guanylate Kinase phosphate binding domain"/>
    <property type="match status" value="1"/>
</dbReference>
<name>A0ABD6IHI5_MESHY</name>
<dbReference type="AlphaFoldDB" id="A0ABD6IHI5"/>
<dbReference type="PROSITE" id="PS00856">
    <property type="entry name" value="GUANYLATE_KINASE_1"/>
    <property type="match status" value="1"/>
</dbReference>
<dbReference type="InterPro" id="IPR008145">
    <property type="entry name" value="GK/Ca_channel_bsu"/>
</dbReference>